<dbReference type="EMBL" id="JAVDXZ010000001">
    <property type="protein sequence ID" value="MDR7329122.1"/>
    <property type="molecule type" value="Genomic_DNA"/>
</dbReference>
<accession>A0ABU1ZW11</accession>
<evidence type="ECO:0008006" key="3">
    <source>
        <dbReference type="Google" id="ProtNLM"/>
    </source>
</evidence>
<keyword evidence="2" id="KW-1185">Reference proteome</keyword>
<dbReference type="Proteomes" id="UP001180840">
    <property type="component" value="Unassembled WGS sequence"/>
</dbReference>
<proteinExistence type="predicted"/>
<comment type="caution">
    <text evidence="1">The sequence shown here is derived from an EMBL/GenBank/DDBJ whole genome shotgun (WGS) entry which is preliminary data.</text>
</comment>
<name>A0ABU1ZW11_9CORY</name>
<evidence type="ECO:0000313" key="1">
    <source>
        <dbReference type="EMBL" id="MDR7329122.1"/>
    </source>
</evidence>
<reference evidence="1" key="1">
    <citation type="submission" date="2023-07" db="EMBL/GenBank/DDBJ databases">
        <title>Sequencing the genomes of 1000 actinobacteria strains.</title>
        <authorList>
            <person name="Klenk H.-P."/>
        </authorList>
    </citation>
    <scope>NUCLEOTIDE SEQUENCE</scope>
    <source>
        <strain evidence="1">DSM 107476</strain>
    </source>
</reference>
<organism evidence="1 2">
    <name type="scientific">Corynebacterium guangdongense</name>
    <dbReference type="NCBI Taxonomy" id="1783348"/>
    <lineage>
        <taxon>Bacteria</taxon>
        <taxon>Bacillati</taxon>
        <taxon>Actinomycetota</taxon>
        <taxon>Actinomycetes</taxon>
        <taxon>Mycobacteriales</taxon>
        <taxon>Corynebacteriaceae</taxon>
        <taxon>Corynebacterium</taxon>
    </lineage>
</organism>
<sequence length="153" mass="17496">MEFLMWVLIGLAAVAVCLAAWRFLRMRPGGTPVVLRQLPAQGVHGWRHGTLRYNGDDLMYYKLRSLAPSADFVFERSFLDFGGARRADADEQELFAGELIIVTATSRQRSFEFALDRHGAMALIAWIESAPDRRQVKGDNLAIWERGTRWRNR</sequence>
<dbReference type="RefSeq" id="WP_290198090.1">
    <property type="nucleotide sequence ID" value="NZ_CP047654.1"/>
</dbReference>
<protein>
    <recommendedName>
        <fullName evidence="3">DUF2550 domain-containing protein</fullName>
    </recommendedName>
</protein>
<dbReference type="InterPro" id="IPR019675">
    <property type="entry name" value="DUF2550"/>
</dbReference>
<gene>
    <name evidence="1" type="ORF">J2S39_000798</name>
</gene>
<dbReference type="Pfam" id="PF10739">
    <property type="entry name" value="DUF2550"/>
    <property type="match status" value="1"/>
</dbReference>
<evidence type="ECO:0000313" key="2">
    <source>
        <dbReference type="Proteomes" id="UP001180840"/>
    </source>
</evidence>